<feature type="binding site" evidence="8">
    <location>
        <position position="87"/>
    </location>
    <ligand>
        <name>Zn(2+)</name>
        <dbReference type="ChEBI" id="CHEBI:29105"/>
        <note>catalytic</note>
    </ligand>
</feature>
<dbReference type="GO" id="GO:0008270">
    <property type="term" value="F:zinc ion binding"/>
    <property type="evidence" value="ECO:0007669"/>
    <property type="project" value="UniProtKB-UniRule"/>
</dbReference>
<dbReference type="SUPFAM" id="SSF53927">
    <property type="entry name" value="Cytidine deaminase-like"/>
    <property type="match status" value="1"/>
</dbReference>
<evidence type="ECO:0000256" key="4">
    <source>
        <dbReference type="ARBA" id="ARBA00022723"/>
    </source>
</evidence>
<sequence length="155" mass="17246">MKYTQTEAEYFMQAAIAEAQKALALDEVPIGCVVVKDGRIIGSGYNLREHSHKASDHAELRAIETANQKLDSWRLDNCALFVTLEPCPMCCGAIINSRIEEVYYGAADLKAGMAGTLANWLNDPRLNHTAKVKKGILKEQCSILLQTFFEKARKK</sequence>
<evidence type="ECO:0000256" key="1">
    <source>
        <dbReference type="ARBA" id="ARBA00010669"/>
    </source>
</evidence>
<accession>A0A9D1UW07</accession>
<proteinExistence type="inferred from homology"/>
<protein>
    <recommendedName>
        <fullName evidence="8">tRNA-specific adenosine deaminase</fullName>
        <ecNumber evidence="8">3.5.4.33</ecNumber>
    </recommendedName>
</protein>
<evidence type="ECO:0000256" key="6">
    <source>
        <dbReference type="ARBA" id="ARBA00022833"/>
    </source>
</evidence>
<evidence type="ECO:0000256" key="7">
    <source>
        <dbReference type="ARBA" id="ARBA00048045"/>
    </source>
</evidence>
<evidence type="ECO:0000259" key="9">
    <source>
        <dbReference type="PROSITE" id="PS51747"/>
    </source>
</evidence>
<dbReference type="EC" id="3.5.4.33" evidence="8"/>
<comment type="caution">
    <text evidence="10">The sequence shown here is derived from an EMBL/GenBank/DDBJ whole genome shotgun (WGS) entry which is preliminary data.</text>
</comment>
<comment type="similarity">
    <text evidence="1">Belongs to the cytidine and deoxycytidylate deaminase family. ADAT2 subfamily.</text>
</comment>
<dbReference type="Proteomes" id="UP000823963">
    <property type="component" value="Unassembled WGS sequence"/>
</dbReference>
<dbReference type="CDD" id="cd01285">
    <property type="entry name" value="nucleoside_deaminase"/>
    <property type="match status" value="1"/>
</dbReference>
<dbReference type="Gene3D" id="3.40.140.10">
    <property type="entry name" value="Cytidine Deaminase, domain 2"/>
    <property type="match status" value="1"/>
</dbReference>
<dbReference type="Pfam" id="PF00383">
    <property type="entry name" value="dCMP_cyt_deam_1"/>
    <property type="match status" value="1"/>
</dbReference>
<evidence type="ECO:0000256" key="2">
    <source>
        <dbReference type="ARBA" id="ARBA00011738"/>
    </source>
</evidence>
<evidence type="ECO:0000256" key="5">
    <source>
        <dbReference type="ARBA" id="ARBA00022801"/>
    </source>
</evidence>
<dbReference type="PROSITE" id="PS00903">
    <property type="entry name" value="CYT_DCMP_DEAMINASES_1"/>
    <property type="match status" value="1"/>
</dbReference>
<name>A0A9D1UW07_9LACO</name>
<keyword evidence="6 8" id="KW-0862">Zinc</keyword>
<feature type="binding site" evidence="8">
    <location>
        <position position="57"/>
    </location>
    <ligand>
        <name>Zn(2+)</name>
        <dbReference type="ChEBI" id="CHEBI:29105"/>
        <note>catalytic</note>
    </ligand>
</feature>
<evidence type="ECO:0000256" key="8">
    <source>
        <dbReference type="HAMAP-Rule" id="MF_00972"/>
    </source>
</evidence>
<dbReference type="HAMAP" id="MF_00972">
    <property type="entry name" value="tRNA_aden_deaminase"/>
    <property type="match status" value="1"/>
</dbReference>
<gene>
    <name evidence="8 10" type="primary">tadA</name>
    <name evidence="10" type="ORF">H9861_01505</name>
</gene>
<dbReference type="PANTHER" id="PTHR11079:SF202">
    <property type="entry name" value="TRNA-SPECIFIC ADENOSINE DEAMINASE"/>
    <property type="match status" value="1"/>
</dbReference>
<dbReference type="PROSITE" id="PS51747">
    <property type="entry name" value="CYT_DCMP_DEAMINASES_2"/>
    <property type="match status" value="1"/>
</dbReference>
<comment type="function">
    <text evidence="8">Catalyzes the deamination of adenosine to inosine at the wobble position 34 of tRNA(Arg2).</text>
</comment>
<dbReference type="EMBL" id="DXFP01000010">
    <property type="protein sequence ID" value="HIX01416.1"/>
    <property type="molecule type" value="Genomic_DNA"/>
</dbReference>
<evidence type="ECO:0000256" key="3">
    <source>
        <dbReference type="ARBA" id="ARBA00022694"/>
    </source>
</evidence>
<dbReference type="InterPro" id="IPR016192">
    <property type="entry name" value="APOBEC/CMP_deaminase_Zn-bd"/>
</dbReference>
<dbReference type="NCBIfam" id="NF008113">
    <property type="entry name" value="PRK10860.1"/>
    <property type="match status" value="1"/>
</dbReference>
<evidence type="ECO:0000313" key="11">
    <source>
        <dbReference type="Proteomes" id="UP000823963"/>
    </source>
</evidence>
<evidence type="ECO:0000313" key="10">
    <source>
        <dbReference type="EMBL" id="HIX01416.1"/>
    </source>
</evidence>
<organism evidence="10 11">
    <name type="scientific">Candidatus Ligilactobacillus excrementigallinarum</name>
    <dbReference type="NCBI Taxonomy" id="2838641"/>
    <lineage>
        <taxon>Bacteria</taxon>
        <taxon>Bacillati</taxon>
        <taxon>Bacillota</taxon>
        <taxon>Bacilli</taxon>
        <taxon>Lactobacillales</taxon>
        <taxon>Lactobacillaceae</taxon>
        <taxon>Ligilactobacillus</taxon>
    </lineage>
</organism>
<feature type="domain" description="CMP/dCMP-type deaminase" evidence="9">
    <location>
        <begin position="6"/>
        <end position="118"/>
    </location>
</feature>
<dbReference type="GO" id="GO:0052717">
    <property type="term" value="F:tRNA-specific adenosine-34 deaminase activity"/>
    <property type="evidence" value="ECO:0007669"/>
    <property type="project" value="UniProtKB-UniRule"/>
</dbReference>
<dbReference type="GO" id="GO:0002100">
    <property type="term" value="P:tRNA wobble adenosine to inosine editing"/>
    <property type="evidence" value="ECO:0007669"/>
    <property type="project" value="UniProtKB-UniRule"/>
</dbReference>
<comment type="subunit">
    <text evidence="2 8">Homodimer.</text>
</comment>
<dbReference type="FunFam" id="3.40.140.10:FF:000005">
    <property type="entry name" value="tRNA-specific adenosine deaminase"/>
    <property type="match status" value="1"/>
</dbReference>
<keyword evidence="5 8" id="KW-0378">Hydrolase</keyword>
<feature type="active site" description="Proton donor" evidence="8">
    <location>
        <position position="59"/>
    </location>
</feature>
<feature type="binding site" evidence="8">
    <location>
        <position position="90"/>
    </location>
    <ligand>
        <name>Zn(2+)</name>
        <dbReference type="ChEBI" id="CHEBI:29105"/>
        <note>catalytic</note>
    </ligand>
</feature>
<dbReference type="InterPro" id="IPR028883">
    <property type="entry name" value="tRNA_aden_deaminase"/>
</dbReference>
<dbReference type="InterPro" id="IPR002125">
    <property type="entry name" value="CMP_dCMP_dom"/>
</dbReference>
<comment type="catalytic activity">
    <reaction evidence="7 8">
        <text>adenosine(34) in tRNA + H2O + H(+) = inosine(34) in tRNA + NH4(+)</text>
        <dbReference type="Rhea" id="RHEA:43168"/>
        <dbReference type="Rhea" id="RHEA-COMP:10373"/>
        <dbReference type="Rhea" id="RHEA-COMP:10374"/>
        <dbReference type="ChEBI" id="CHEBI:15377"/>
        <dbReference type="ChEBI" id="CHEBI:15378"/>
        <dbReference type="ChEBI" id="CHEBI:28938"/>
        <dbReference type="ChEBI" id="CHEBI:74411"/>
        <dbReference type="ChEBI" id="CHEBI:82852"/>
        <dbReference type="EC" id="3.5.4.33"/>
    </reaction>
</comment>
<reference evidence="10" key="1">
    <citation type="journal article" date="2021" name="PeerJ">
        <title>Extensive microbial diversity within the chicken gut microbiome revealed by metagenomics and culture.</title>
        <authorList>
            <person name="Gilroy R."/>
            <person name="Ravi A."/>
            <person name="Getino M."/>
            <person name="Pursley I."/>
            <person name="Horton D.L."/>
            <person name="Alikhan N.F."/>
            <person name="Baker D."/>
            <person name="Gharbi K."/>
            <person name="Hall N."/>
            <person name="Watson M."/>
            <person name="Adriaenssens E.M."/>
            <person name="Foster-Nyarko E."/>
            <person name="Jarju S."/>
            <person name="Secka A."/>
            <person name="Antonio M."/>
            <person name="Oren A."/>
            <person name="Chaudhuri R.R."/>
            <person name="La Ragione R."/>
            <person name="Hildebrand F."/>
            <person name="Pallen M.J."/>
        </authorList>
    </citation>
    <scope>NUCLEOTIDE SEQUENCE</scope>
    <source>
        <strain evidence="10">6627</strain>
    </source>
</reference>
<dbReference type="PANTHER" id="PTHR11079">
    <property type="entry name" value="CYTOSINE DEAMINASE FAMILY MEMBER"/>
    <property type="match status" value="1"/>
</dbReference>
<keyword evidence="3 8" id="KW-0819">tRNA processing</keyword>
<dbReference type="AlphaFoldDB" id="A0A9D1UW07"/>
<dbReference type="InterPro" id="IPR016193">
    <property type="entry name" value="Cytidine_deaminase-like"/>
</dbReference>
<reference evidence="10" key="2">
    <citation type="submission" date="2021-04" db="EMBL/GenBank/DDBJ databases">
        <authorList>
            <person name="Gilroy R."/>
        </authorList>
    </citation>
    <scope>NUCLEOTIDE SEQUENCE</scope>
    <source>
        <strain evidence="10">6627</strain>
    </source>
</reference>
<keyword evidence="4 8" id="KW-0479">Metal-binding</keyword>
<comment type="cofactor">
    <cofactor evidence="8">
        <name>Zn(2+)</name>
        <dbReference type="ChEBI" id="CHEBI:29105"/>
    </cofactor>
    <text evidence="8">Binds 1 zinc ion per subunit.</text>
</comment>